<reference evidence="1" key="1">
    <citation type="submission" date="2023-03" db="EMBL/GenBank/DDBJ databases">
        <title>Massive genome expansion in bonnet fungi (Mycena s.s.) driven by repeated elements and novel gene families across ecological guilds.</title>
        <authorList>
            <consortium name="Lawrence Berkeley National Laboratory"/>
            <person name="Harder C.B."/>
            <person name="Miyauchi S."/>
            <person name="Viragh M."/>
            <person name="Kuo A."/>
            <person name="Thoen E."/>
            <person name="Andreopoulos B."/>
            <person name="Lu D."/>
            <person name="Skrede I."/>
            <person name="Drula E."/>
            <person name="Henrissat B."/>
            <person name="Morin E."/>
            <person name="Kohler A."/>
            <person name="Barry K."/>
            <person name="LaButti K."/>
            <person name="Morin E."/>
            <person name="Salamov A."/>
            <person name="Lipzen A."/>
            <person name="Mereny Z."/>
            <person name="Hegedus B."/>
            <person name="Baldrian P."/>
            <person name="Stursova M."/>
            <person name="Weitz H."/>
            <person name="Taylor A."/>
            <person name="Grigoriev I.V."/>
            <person name="Nagy L.G."/>
            <person name="Martin F."/>
            <person name="Kauserud H."/>
        </authorList>
    </citation>
    <scope>NUCLEOTIDE SEQUENCE</scope>
    <source>
        <strain evidence="1">9144</strain>
    </source>
</reference>
<organism evidence="1 2">
    <name type="scientific">Mycena pura</name>
    <dbReference type="NCBI Taxonomy" id="153505"/>
    <lineage>
        <taxon>Eukaryota</taxon>
        <taxon>Fungi</taxon>
        <taxon>Dikarya</taxon>
        <taxon>Basidiomycota</taxon>
        <taxon>Agaricomycotina</taxon>
        <taxon>Agaricomycetes</taxon>
        <taxon>Agaricomycetidae</taxon>
        <taxon>Agaricales</taxon>
        <taxon>Marasmiineae</taxon>
        <taxon>Mycenaceae</taxon>
        <taxon>Mycena</taxon>
    </lineage>
</organism>
<proteinExistence type="predicted"/>
<name>A0AAD6Y1A1_9AGAR</name>
<dbReference type="AlphaFoldDB" id="A0AAD6Y1A1"/>
<comment type="caution">
    <text evidence="1">The sequence shown here is derived from an EMBL/GenBank/DDBJ whole genome shotgun (WGS) entry which is preliminary data.</text>
</comment>
<sequence>MVIRQRRQTSGRPRQAKPSVYTHYTPRDLRSDNLRTAHRTDANRSQIASVRGPWCHCDGPKSHFDGPKSHFDGPESHFDAVSGTVTRQLSILSYRQLDVHLNPELEPNYASLSGNIPGADESGTACNADGTLMTAPANNYVFAEPAIPAGLSTNSRRCAAPIASALVKYHPVARAGPSHQHKAKRGPGRQPLDLNWEIYDDEGNAISAREFAVQYPEEWEERFANTYDHLL</sequence>
<dbReference type="Proteomes" id="UP001219525">
    <property type="component" value="Unassembled WGS sequence"/>
</dbReference>
<dbReference type="EMBL" id="JARJCW010000084">
    <property type="protein sequence ID" value="KAJ7196415.1"/>
    <property type="molecule type" value="Genomic_DNA"/>
</dbReference>
<gene>
    <name evidence="1" type="ORF">GGX14DRAFT_403367</name>
</gene>
<protein>
    <submittedName>
        <fullName evidence="1">Uncharacterized protein</fullName>
    </submittedName>
</protein>
<accession>A0AAD6Y1A1</accession>
<evidence type="ECO:0000313" key="1">
    <source>
        <dbReference type="EMBL" id="KAJ7196415.1"/>
    </source>
</evidence>
<evidence type="ECO:0000313" key="2">
    <source>
        <dbReference type="Proteomes" id="UP001219525"/>
    </source>
</evidence>
<keyword evidence="2" id="KW-1185">Reference proteome</keyword>